<name>A0A4V6PXW7_9GAMM</name>
<evidence type="ECO:0008006" key="8">
    <source>
        <dbReference type="Google" id="ProtNLM"/>
    </source>
</evidence>
<dbReference type="SUPFAM" id="SSF55486">
    <property type="entry name" value="Metalloproteases ('zincins'), catalytic domain"/>
    <property type="match status" value="1"/>
</dbReference>
<protein>
    <recommendedName>
        <fullName evidence="8">Neutral zinc metallopeptidase</fullName>
    </recommendedName>
</protein>
<dbReference type="Proteomes" id="UP000295724">
    <property type="component" value="Unassembled WGS sequence"/>
</dbReference>
<evidence type="ECO:0000313" key="7">
    <source>
        <dbReference type="Proteomes" id="UP000295724"/>
    </source>
</evidence>
<proteinExistence type="predicted"/>
<evidence type="ECO:0000256" key="2">
    <source>
        <dbReference type="ARBA" id="ARBA00022692"/>
    </source>
</evidence>
<comment type="caution">
    <text evidence="6">The sequence shown here is derived from an EMBL/GenBank/DDBJ whole genome shotgun (WGS) entry which is preliminary data.</text>
</comment>
<evidence type="ECO:0000256" key="3">
    <source>
        <dbReference type="ARBA" id="ARBA00022989"/>
    </source>
</evidence>
<keyword evidence="3 5" id="KW-1133">Transmembrane helix</keyword>
<feature type="transmembrane region" description="Helical" evidence="5">
    <location>
        <begin position="21"/>
        <end position="42"/>
    </location>
</feature>
<sequence length="288" mass="31454">MRWKGQRKSTRIDDRRGKGGVVRGGAKLSGGMIIIALIYAVVTGQNPMSLLGSIMQQGGGSSQQQVQIPKKQSAQEQENADFSSVIFASTEDIWQQVFAKSGQQYQVPTMVLFDGQVQSRCGVNSEAVGPFYCPGDNTVYLSLGFFKQLERMGAPGDFARAYVIGHEVGHHIQNITGTASQVRKWQQESGSKTKVNQLSVLMELQADCLAGVWAHHANQQQNMLEPGDVEEGLRAAASIGDDTIQQRAGRRVNVEGFTHGSSEQRVKWLKRGLQTGNYDSCNTFSEGA</sequence>
<evidence type="ECO:0000256" key="1">
    <source>
        <dbReference type="ARBA" id="ARBA00004167"/>
    </source>
</evidence>
<dbReference type="InterPro" id="IPR007343">
    <property type="entry name" value="Uncharacterised_pept_Zn_put"/>
</dbReference>
<dbReference type="Pfam" id="PF04228">
    <property type="entry name" value="Zn_peptidase"/>
    <property type="match status" value="1"/>
</dbReference>
<evidence type="ECO:0000256" key="5">
    <source>
        <dbReference type="SAM" id="Phobius"/>
    </source>
</evidence>
<dbReference type="GO" id="GO:0016020">
    <property type="term" value="C:membrane"/>
    <property type="evidence" value="ECO:0007669"/>
    <property type="project" value="UniProtKB-SubCell"/>
</dbReference>
<keyword evidence="2 5" id="KW-0812">Transmembrane</keyword>
<accession>A0A4V6PXW7</accession>
<dbReference type="EMBL" id="SNZB01000003">
    <property type="protein sequence ID" value="TDR20421.1"/>
    <property type="molecule type" value="Genomic_DNA"/>
</dbReference>
<keyword evidence="4 5" id="KW-0472">Membrane</keyword>
<evidence type="ECO:0000256" key="4">
    <source>
        <dbReference type="ARBA" id="ARBA00023136"/>
    </source>
</evidence>
<dbReference type="OrthoDB" id="9774900at2"/>
<dbReference type="PANTHER" id="PTHR30168:SF0">
    <property type="entry name" value="INNER MEMBRANE PROTEIN"/>
    <property type="match status" value="1"/>
</dbReference>
<gene>
    <name evidence="6" type="ORF">C8D91_1393</name>
</gene>
<dbReference type="AlphaFoldDB" id="A0A4V6PXW7"/>
<keyword evidence="7" id="KW-1185">Reference proteome</keyword>
<reference evidence="6 7" key="1">
    <citation type="submission" date="2019-03" db="EMBL/GenBank/DDBJ databases">
        <title>Genomic Encyclopedia of Type Strains, Phase IV (KMG-IV): sequencing the most valuable type-strain genomes for metagenomic binning, comparative biology and taxonomic classification.</title>
        <authorList>
            <person name="Goeker M."/>
        </authorList>
    </citation>
    <scope>NUCLEOTIDE SEQUENCE [LARGE SCALE GENOMIC DNA]</scope>
    <source>
        <strain evidence="6 7">DSM 25488</strain>
    </source>
</reference>
<dbReference type="RefSeq" id="WP_099018270.1">
    <property type="nucleotide sequence ID" value="NZ_NIHB01000001.1"/>
</dbReference>
<evidence type="ECO:0000313" key="6">
    <source>
        <dbReference type="EMBL" id="TDR20421.1"/>
    </source>
</evidence>
<dbReference type="PANTHER" id="PTHR30168">
    <property type="entry name" value="PUTATIVE MEMBRANE PROTEIN YPFJ"/>
    <property type="match status" value="1"/>
</dbReference>
<comment type="subcellular location">
    <subcellularLocation>
        <location evidence="1">Membrane</location>
        <topology evidence="1">Single-pass membrane protein</topology>
    </subcellularLocation>
</comment>
<organism evidence="6 7">
    <name type="scientific">Marinicella litoralis</name>
    <dbReference type="NCBI Taxonomy" id="644220"/>
    <lineage>
        <taxon>Bacteria</taxon>
        <taxon>Pseudomonadati</taxon>
        <taxon>Pseudomonadota</taxon>
        <taxon>Gammaproteobacteria</taxon>
        <taxon>Lysobacterales</taxon>
        <taxon>Marinicellaceae</taxon>
        <taxon>Marinicella</taxon>
    </lineage>
</organism>